<keyword evidence="2" id="KW-0732">Signal</keyword>
<keyword evidence="1" id="KW-0793">Thylakoid</keyword>
<reference evidence="3" key="1">
    <citation type="submission" date="2021-01" db="EMBL/GenBank/DDBJ databases">
        <authorList>
            <person name="Corre E."/>
            <person name="Pelletier E."/>
            <person name="Niang G."/>
            <person name="Scheremetjew M."/>
            <person name="Finn R."/>
            <person name="Kale V."/>
            <person name="Holt S."/>
            <person name="Cochrane G."/>
            <person name="Meng A."/>
            <person name="Brown T."/>
            <person name="Cohen L."/>
        </authorList>
    </citation>
    <scope>NUCLEOTIDE SEQUENCE</scope>
    <source>
        <strain evidence="3">CCAP1064/1</strain>
    </source>
</reference>
<dbReference type="AlphaFoldDB" id="A0A7S0G860"/>
<sequence length="220" mass="23705">MMKGLFLPIFFSFVGVSSSFTVPLTKTATKVATRATSLSSCKALKARQENQEVEGANRRNVISQISTFASASLISLVPTSVWASGGATAGGVYLLSAKQRYNERVTAGIKDFLKLKSSMKSGDLSPTKEFFTTDDVGGWKDFSSAAYLLSNAFRRSSSTAPDSLPSVQKWKAFAANVNGMDKALKKKKSSEVSSLYDKALASLDDYLDAVELPSMMEMGQ</sequence>
<feature type="signal peptide" evidence="2">
    <location>
        <begin position="1"/>
        <end position="19"/>
    </location>
</feature>
<evidence type="ECO:0000313" key="3">
    <source>
        <dbReference type="EMBL" id="CAD8403950.1"/>
    </source>
</evidence>
<dbReference type="InterPro" id="IPR023222">
    <property type="entry name" value="PsbQ-like_dom_sf"/>
</dbReference>
<proteinExistence type="predicted"/>
<name>A0A7S0G860_9STRA</name>
<gene>
    <name evidence="3" type="ORF">PINE0816_LOCUS50</name>
</gene>
<evidence type="ECO:0000256" key="1">
    <source>
        <dbReference type="ARBA" id="ARBA00023078"/>
    </source>
</evidence>
<organism evidence="3">
    <name type="scientific">Proboscia inermis</name>
    <dbReference type="NCBI Taxonomy" id="420281"/>
    <lineage>
        <taxon>Eukaryota</taxon>
        <taxon>Sar</taxon>
        <taxon>Stramenopiles</taxon>
        <taxon>Ochrophyta</taxon>
        <taxon>Bacillariophyta</taxon>
        <taxon>Coscinodiscophyceae</taxon>
        <taxon>Rhizosoleniophycidae</taxon>
        <taxon>Rhizosoleniales</taxon>
        <taxon>Rhizosoleniaceae</taxon>
        <taxon>Proboscia</taxon>
    </lineage>
</organism>
<dbReference type="EMBL" id="HBEL01000102">
    <property type="protein sequence ID" value="CAD8403950.1"/>
    <property type="molecule type" value="Transcribed_RNA"/>
</dbReference>
<dbReference type="SUPFAM" id="SSF101112">
    <property type="entry name" value="Oxygen-evolving enhancer protein 3"/>
    <property type="match status" value="1"/>
</dbReference>
<feature type="chain" id="PRO_5030791138" evidence="2">
    <location>
        <begin position="20"/>
        <end position="220"/>
    </location>
</feature>
<evidence type="ECO:0000256" key="2">
    <source>
        <dbReference type="SAM" id="SignalP"/>
    </source>
</evidence>
<protein>
    <submittedName>
        <fullName evidence="3">Uncharacterized protein</fullName>
    </submittedName>
</protein>
<accession>A0A7S0G860</accession>